<dbReference type="Proteomes" id="UP000451860">
    <property type="component" value="Unassembled WGS sequence"/>
</dbReference>
<dbReference type="OrthoDB" id="9801870at2"/>
<evidence type="ECO:0000313" key="1">
    <source>
        <dbReference type="EMBL" id="KAE8765801.1"/>
    </source>
</evidence>
<dbReference type="PIRSF" id="PIRSF008546">
    <property type="entry name" value="UCP008546"/>
    <property type="match status" value="1"/>
</dbReference>
<dbReference type="RefSeq" id="WP_152200569.1">
    <property type="nucleotide sequence ID" value="NZ_VUKF01000004.1"/>
</dbReference>
<dbReference type="AlphaFoldDB" id="A0A7J5UU36"/>
<dbReference type="InterPro" id="IPR014937">
    <property type="entry name" value="DUF1810"/>
</dbReference>
<sequence>MDEYDLQRFVTAQDGGGTYDQALAEVRRGRKTSHWMWFVFPQLAGLGRSPMAQRYAIASLDEARAYLRHPVLGARLRECAAVVAGSDAPSAEEVFGPTDAMKLRSSMTLFARAAPDEPVFQEVLEKYYGGAADPETLRRL</sequence>
<dbReference type="Gene3D" id="1.25.40.380">
    <property type="entry name" value="Protein of unknown function DUF1810"/>
    <property type="match status" value="1"/>
</dbReference>
<evidence type="ECO:0000313" key="2">
    <source>
        <dbReference type="Proteomes" id="UP000451860"/>
    </source>
</evidence>
<accession>A0A7J5UU36</accession>
<proteinExistence type="predicted"/>
<dbReference type="SUPFAM" id="SSF140736">
    <property type="entry name" value="Rv1873-like"/>
    <property type="match status" value="1"/>
</dbReference>
<dbReference type="Pfam" id="PF08837">
    <property type="entry name" value="DUF1810"/>
    <property type="match status" value="1"/>
</dbReference>
<keyword evidence="2" id="KW-1185">Reference proteome</keyword>
<protein>
    <submittedName>
        <fullName evidence="1">DUF1810 family protein</fullName>
    </submittedName>
</protein>
<dbReference type="InterPro" id="IPR036287">
    <property type="entry name" value="Rv1873-like_sf"/>
</dbReference>
<organism evidence="1 2">
    <name type="scientific">Georgenia thermotolerans</name>
    <dbReference type="NCBI Taxonomy" id="527326"/>
    <lineage>
        <taxon>Bacteria</taxon>
        <taxon>Bacillati</taxon>
        <taxon>Actinomycetota</taxon>
        <taxon>Actinomycetes</taxon>
        <taxon>Micrococcales</taxon>
        <taxon>Bogoriellaceae</taxon>
        <taxon>Georgenia</taxon>
    </lineage>
</organism>
<dbReference type="EMBL" id="WHJE01000004">
    <property type="protein sequence ID" value="KAE8765801.1"/>
    <property type="molecule type" value="Genomic_DNA"/>
</dbReference>
<gene>
    <name evidence="1" type="ORF">GB883_01710</name>
</gene>
<name>A0A7J5UU36_9MICO</name>
<reference evidence="1 2" key="1">
    <citation type="submission" date="2019-10" db="EMBL/GenBank/DDBJ databases">
        <title>Georgenia wutianyii sp. nov. and Georgenia yuyongxinii sp. nov. isolated from plateau pika (Ochotona curzoniae) in the Qinghai-Tibet plateau of China.</title>
        <authorList>
            <person name="Tian Z."/>
        </authorList>
    </citation>
    <scope>NUCLEOTIDE SEQUENCE [LARGE SCALE GENOMIC DNA]</scope>
    <source>
        <strain evidence="1 2">DSM 21501</strain>
    </source>
</reference>
<comment type="caution">
    <text evidence="1">The sequence shown here is derived from an EMBL/GenBank/DDBJ whole genome shotgun (WGS) entry which is preliminary data.</text>
</comment>